<dbReference type="GO" id="GO:0032259">
    <property type="term" value="P:methylation"/>
    <property type="evidence" value="ECO:0007669"/>
    <property type="project" value="UniProtKB-KW"/>
</dbReference>
<dbReference type="EMBL" id="BEXA01000003">
    <property type="protein sequence ID" value="GAY73652.1"/>
    <property type="molecule type" value="Genomic_DNA"/>
</dbReference>
<evidence type="ECO:0000313" key="4">
    <source>
        <dbReference type="EMBL" id="GAY73652.1"/>
    </source>
</evidence>
<dbReference type="PANTHER" id="PTHR43467:SF2">
    <property type="entry name" value="COBALT-PRECORRIN-2 C(20)-METHYLTRANSFERASE"/>
    <property type="match status" value="1"/>
</dbReference>
<name>A0A401FMN7_9LACO</name>
<dbReference type="AlphaFoldDB" id="A0A401FMN7"/>
<dbReference type="Pfam" id="PF00590">
    <property type="entry name" value="TP_methylase"/>
    <property type="match status" value="1"/>
</dbReference>
<keyword evidence="4" id="KW-0808">Transferase</keyword>
<proteinExistence type="predicted"/>
<comment type="pathway">
    <text evidence="1">Cofactor biosynthesis; adenosylcobalamin biosynthesis.</text>
</comment>
<dbReference type="Proteomes" id="UP000286974">
    <property type="component" value="Unassembled WGS sequence"/>
</dbReference>
<sequence length="64" mass="6914">MAKFYGIGIGPGDSELVTVKAANTVKSLDILYTPKAHNDSLSTAEKLWSLIFQTKLKLSVAGFQ</sequence>
<organism evidence="4 5">
    <name type="scientific">Lentilactobacillus kosonis</name>
    <dbReference type="NCBI Taxonomy" id="2810561"/>
    <lineage>
        <taxon>Bacteria</taxon>
        <taxon>Bacillati</taxon>
        <taxon>Bacillota</taxon>
        <taxon>Bacilli</taxon>
        <taxon>Lactobacillales</taxon>
        <taxon>Lactobacillaceae</taxon>
        <taxon>Lentilactobacillus</taxon>
    </lineage>
</organism>
<protein>
    <submittedName>
        <fullName evidence="4">Cobalt-precorrin-2 C20-methyltransferase</fullName>
        <ecNumber evidence="4">2.1.1.130</ecNumber>
    </submittedName>
</protein>
<evidence type="ECO:0000313" key="5">
    <source>
        <dbReference type="Proteomes" id="UP000286974"/>
    </source>
</evidence>
<comment type="caution">
    <text evidence="4">The sequence shown here is derived from an EMBL/GenBank/DDBJ whole genome shotgun (WGS) entry which is preliminary data.</text>
</comment>
<dbReference type="GO" id="GO:0009236">
    <property type="term" value="P:cobalamin biosynthetic process"/>
    <property type="evidence" value="ECO:0007669"/>
    <property type="project" value="UniProtKB-KW"/>
</dbReference>
<keyword evidence="2" id="KW-0169">Cobalamin biosynthesis</keyword>
<dbReference type="InterPro" id="IPR000878">
    <property type="entry name" value="4pyrrol_Mease"/>
</dbReference>
<dbReference type="InterPro" id="IPR014777">
    <property type="entry name" value="4pyrrole_Mease_sub1"/>
</dbReference>
<dbReference type="Gene3D" id="3.40.1010.10">
    <property type="entry name" value="Cobalt-precorrin-4 Transmethylase, Domain 1"/>
    <property type="match status" value="1"/>
</dbReference>
<feature type="domain" description="Tetrapyrrole methylase" evidence="3">
    <location>
        <begin position="3"/>
        <end position="41"/>
    </location>
</feature>
<keyword evidence="4" id="KW-0489">Methyltransferase</keyword>
<evidence type="ECO:0000256" key="1">
    <source>
        <dbReference type="ARBA" id="ARBA00004953"/>
    </source>
</evidence>
<evidence type="ECO:0000256" key="2">
    <source>
        <dbReference type="ARBA" id="ARBA00022573"/>
    </source>
</evidence>
<dbReference type="PANTHER" id="PTHR43467">
    <property type="entry name" value="COBALT-PRECORRIN-2 C(20)-METHYLTRANSFERASE"/>
    <property type="match status" value="1"/>
</dbReference>
<accession>A0A401FMN7</accession>
<dbReference type="SUPFAM" id="SSF53790">
    <property type="entry name" value="Tetrapyrrole methylase"/>
    <property type="match status" value="1"/>
</dbReference>
<dbReference type="GO" id="GO:0030788">
    <property type="term" value="F:precorrin-2 C20-methyltransferase activity"/>
    <property type="evidence" value="ECO:0007669"/>
    <property type="project" value="UniProtKB-EC"/>
</dbReference>
<reference evidence="4 5" key="1">
    <citation type="submission" date="2017-11" db="EMBL/GenBank/DDBJ databases">
        <title>Draft Genome Sequence of Lactobacillus curieae NBRC 111893 isolated from Koso, a Japanese sugar-Vegetable Fermented Beverage.</title>
        <authorList>
            <person name="Chiou T.Y."/>
            <person name="Oshima K."/>
            <person name="Suda W."/>
            <person name="Hattori M."/>
            <person name="Takahashi T."/>
        </authorList>
    </citation>
    <scope>NUCLEOTIDE SEQUENCE [LARGE SCALE GENOMIC DNA]</scope>
    <source>
        <strain evidence="4 5">NBRC111893</strain>
    </source>
</reference>
<evidence type="ECO:0000259" key="3">
    <source>
        <dbReference type="Pfam" id="PF00590"/>
    </source>
</evidence>
<dbReference type="RefSeq" id="WP_369689716.1">
    <property type="nucleotide sequence ID" value="NZ_BEXA01000003.1"/>
</dbReference>
<dbReference type="EC" id="2.1.1.130" evidence="4"/>
<gene>
    <name evidence="4" type="ORF">NBRC111893_1798</name>
</gene>
<keyword evidence="5" id="KW-1185">Reference proteome</keyword>
<dbReference type="InterPro" id="IPR035996">
    <property type="entry name" value="4pyrrol_Methylase_sf"/>
</dbReference>